<dbReference type="InterPro" id="IPR005119">
    <property type="entry name" value="LysR_subst-bd"/>
</dbReference>
<dbReference type="RefSeq" id="WP_014752405.1">
    <property type="nucleotide sequence ID" value="NC_017964.1"/>
</dbReference>
<dbReference type="InterPro" id="IPR036390">
    <property type="entry name" value="WH_DNA-bd_sf"/>
</dbReference>
<evidence type="ECO:0000256" key="2">
    <source>
        <dbReference type="ARBA" id="ARBA00023015"/>
    </source>
</evidence>
<keyword evidence="3" id="KW-0238">DNA-binding</keyword>
<dbReference type="Pfam" id="PF00126">
    <property type="entry name" value="HTH_1"/>
    <property type="match status" value="1"/>
</dbReference>
<dbReference type="FunFam" id="1.10.10.10:FF:000001">
    <property type="entry name" value="LysR family transcriptional regulator"/>
    <property type="match status" value="1"/>
</dbReference>
<dbReference type="PANTHER" id="PTHR30126">
    <property type="entry name" value="HTH-TYPE TRANSCRIPTIONAL REGULATOR"/>
    <property type="match status" value="1"/>
</dbReference>
<evidence type="ECO:0000313" key="6">
    <source>
        <dbReference type="EMBL" id="AFK64314.1"/>
    </source>
</evidence>
<organism evidence="6 7">
    <name type="scientific">Advenella kashmirensis (strain DSM 17095 / LMG 22695 / WT001)</name>
    <name type="common">Tetrathiobacter kashmirensis</name>
    <dbReference type="NCBI Taxonomy" id="1036672"/>
    <lineage>
        <taxon>Bacteria</taxon>
        <taxon>Pseudomonadati</taxon>
        <taxon>Pseudomonadota</taxon>
        <taxon>Betaproteobacteria</taxon>
        <taxon>Burkholderiales</taxon>
        <taxon>Alcaligenaceae</taxon>
    </lineage>
</organism>
<evidence type="ECO:0000313" key="7">
    <source>
        <dbReference type="Proteomes" id="UP000005267"/>
    </source>
</evidence>
<dbReference type="HOGENOM" id="CLU_039613_6_1_4"/>
<reference evidence="7" key="2">
    <citation type="journal article" date="2013" name="PLoS ONE">
        <title>Genome implosion elicits host-confinement in Alcaligenaceae: evidence from the comparative genomics of Tetrathiobacter kashmirensis, a pathogen in the making.</title>
        <authorList>
            <person name="Ghosh W."/>
            <person name="Alam M."/>
            <person name="Roy C."/>
            <person name="Pyne P."/>
            <person name="George A."/>
            <person name="Chakraborty R."/>
            <person name="Majumder S."/>
            <person name="Agarwal A."/>
            <person name="Chakraborty S."/>
            <person name="Majumdar S."/>
            <person name="Gupta S.K."/>
        </authorList>
    </citation>
    <scope>NUCLEOTIDE SEQUENCE [LARGE SCALE GENOMIC DNA]</scope>
    <source>
        <strain evidence="7">WT001</strain>
    </source>
</reference>
<proteinExistence type="inferred from homology"/>
<dbReference type="OrthoDB" id="8651113at2"/>
<name>I3UH26_ADVKW</name>
<keyword evidence="2" id="KW-0805">Transcription regulation</keyword>
<protein>
    <submittedName>
        <fullName evidence="6">LysR family transcriptional regulator</fullName>
    </submittedName>
</protein>
<keyword evidence="7" id="KW-1185">Reference proteome</keyword>
<dbReference type="GO" id="GO:0000976">
    <property type="term" value="F:transcription cis-regulatory region binding"/>
    <property type="evidence" value="ECO:0007669"/>
    <property type="project" value="TreeGrafter"/>
</dbReference>
<accession>I3UH26</accession>
<evidence type="ECO:0000256" key="1">
    <source>
        <dbReference type="ARBA" id="ARBA00009437"/>
    </source>
</evidence>
<dbReference type="STRING" id="1036672.TKWG_23615"/>
<dbReference type="Pfam" id="PF03466">
    <property type="entry name" value="LysR_substrate"/>
    <property type="match status" value="1"/>
</dbReference>
<sequence>MNFRQLESFLAIAELNSFAAAADRLCVTQSTISARIHELEQVLGVELFDRTQRTARLTLKGRELINYAAQIMSLSSEIRLRIGAKDALTGVVRIGVAELVAISWLPDLVNAVRHEYPNIKLEFEVGLNPSLIEGIRNGRLDLVILAGKFQEPGFDAFDLGRVRFSWMSSPTMFPGQEKIKLEELRKLPILYQGKNSFTNGIMEQILGISSVRERTGMTCNSLDALFALTQASVGIGFLPVSHYSDAIRNGKLKIIQTEPKYFLMPFSISCASNSPELFTDIARLCVQSSKFDKLIEEAEPSTHIPQADIL</sequence>
<comment type="similarity">
    <text evidence="1">Belongs to the LysR transcriptional regulatory family.</text>
</comment>
<gene>
    <name evidence="6" type="ordered locus">TKWG_23615</name>
</gene>
<evidence type="ECO:0000256" key="3">
    <source>
        <dbReference type="ARBA" id="ARBA00023125"/>
    </source>
</evidence>
<dbReference type="PROSITE" id="PS50931">
    <property type="entry name" value="HTH_LYSR"/>
    <property type="match status" value="1"/>
</dbReference>
<dbReference type="SUPFAM" id="SSF46785">
    <property type="entry name" value="Winged helix' DNA-binding domain"/>
    <property type="match status" value="1"/>
</dbReference>
<evidence type="ECO:0000259" key="5">
    <source>
        <dbReference type="PROSITE" id="PS50931"/>
    </source>
</evidence>
<dbReference type="InterPro" id="IPR036388">
    <property type="entry name" value="WH-like_DNA-bd_sf"/>
</dbReference>
<dbReference type="InterPro" id="IPR000847">
    <property type="entry name" value="LysR_HTH_N"/>
</dbReference>
<dbReference type="GO" id="GO:0003700">
    <property type="term" value="F:DNA-binding transcription factor activity"/>
    <property type="evidence" value="ECO:0007669"/>
    <property type="project" value="InterPro"/>
</dbReference>
<dbReference type="PANTHER" id="PTHR30126:SF77">
    <property type="entry name" value="TRANSCRIPTIONAL REGULATORY PROTEIN"/>
    <property type="match status" value="1"/>
</dbReference>
<dbReference type="PRINTS" id="PR00039">
    <property type="entry name" value="HTHLYSR"/>
</dbReference>
<dbReference type="KEGG" id="aka:TKWG_23615"/>
<dbReference type="Gene3D" id="1.10.10.10">
    <property type="entry name" value="Winged helix-like DNA-binding domain superfamily/Winged helix DNA-binding domain"/>
    <property type="match status" value="1"/>
</dbReference>
<evidence type="ECO:0000256" key="4">
    <source>
        <dbReference type="ARBA" id="ARBA00023163"/>
    </source>
</evidence>
<keyword evidence="4" id="KW-0804">Transcription</keyword>
<dbReference type="EMBL" id="CP003555">
    <property type="protein sequence ID" value="AFK64314.1"/>
    <property type="molecule type" value="Genomic_DNA"/>
</dbReference>
<feature type="domain" description="HTH lysR-type" evidence="5">
    <location>
        <begin position="1"/>
        <end position="58"/>
    </location>
</feature>
<dbReference type="Gene3D" id="3.40.190.10">
    <property type="entry name" value="Periplasmic binding protein-like II"/>
    <property type="match status" value="2"/>
</dbReference>
<dbReference type="SUPFAM" id="SSF53850">
    <property type="entry name" value="Periplasmic binding protein-like II"/>
    <property type="match status" value="1"/>
</dbReference>
<reference evidence="6 7" key="1">
    <citation type="journal article" date="2011" name="J. Bacteriol.">
        <title>Whole-genome shotgun sequencing of the sulfur-oxidizing chemoautotroph Tetrathiobacter kashmirensis.</title>
        <authorList>
            <person name="Ghosh W."/>
            <person name="George A."/>
            <person name="Agarwal A."/>
            <person name="Raj P."/>
            <person name="Alam M."/>
            <person name="Pyne P."/>
            <person name="Das Gupta S.K."/>
        </authorList>
    </citation>
    <scope>NUCLEOTIDE SEQUENCE [LARGE SCALE GENOMIC DNA]</scope>
    <source>
        <strain evidence="6 7">WT001</strain>
    </source>
</reference>
<dbReference type="AlphaFoldDB" id="I3UH26"/>
<dbReference type="CDD" id="cd05466">
    <property type="entry name" value="PBP2_LTTR_substrate"/>
    <property type="match status" value="1"/>
</dbReference>
<dbReference type="Proteomes" id="UP000005267">
    <property type="component" value="Chromosome"/>
</dbReference>